<dbReference type="Proteomes" id="UP000597762">
    <property type="component" value="Unassembled WGS sequence"/>
</dbReference>
<dbReference type="SUPFAM" id="SSF144232">
    <property type="entry name" value="HIT/MYND zinc finger-like"/>
    <property type="match status" value="1"/>
</dbReference>
<dbReference type="PROSITE" id="PS51083">
    <property type="entry name" value="ZF_HIT"/>
    <property type="match status" value="1"/>
</dbReference>
<gene>
    <name evidence="14" type="ORF">SPHA_35286</name>
</gene>
<reference evidence="14" key="1">
    <citation type="submission" date="2021-01" db="EMBL/GenBank/DDBJ databases">
        <authorList>
            <person name="Li R."/>
            <person name="Bekaert M."/>
        </authorList>
    </citation>
    <scope>NUCLEOTIDE SEQUENCE</scope>
    <source>
        <strain evidence="14">Farmed</strain>
    </source>
</reference>
<evidence type="ECO:0000259" key="13">
    <source>
        <dbReference type="PROSITE" id="PS51083"/>
    </source>
</evidence>
<evidence type="ECO:0000256" key="4">
    <source>
        <dbReference type="ARBA" id="ARBA00022490"/>
    </source>
</evidence>
<evidence type="ECO:0000256" key="12">
    <source>
        <dbReference type="SAM" id="MobiDB-lite"/>
    </source>
</evidence>
<comment type="subunit">
    <text evidence="10">Thyroid receptor interacting proteins (TRIPs) specifically interact with the ligand binding domain of the thyroid receptor (TR). Requires the presence of thyroid hormone for its interaction. Interacts with NUFIP1. Interacts (via HIT-type zinc finger) with the RUVBL1/RUVBL2 complex in the presence of ADP.</text>
</comment>
<accession>A0A812CE43</accession>
<dbReference type="Pfam" id="PF21373">
    <property type="entry name" value="ZNHIT3_C"/>
    <property type="match status" value="1"/>
</dbReference>
<feature type="region of interest" description="Disordered" evidence="12">
    <location>
        <begin position="90"/>
        <end position="130"/>
    </location>
</feature>
<evidence type="ECO:0000256" key="10">
    <source>
        <dbReference type="ARBA" id="ARBA00046946"/>
    </source>
</evidence>
<dbReference type="Pfam" id="PF04438">
    <property type="entry name" value="zf-HIT"/>
    <property type="match status" value="1"/>
</dbReference>
<evidence type="ECO:0000313" key="15">
    <source>
        <dbReference type="Proteomes" id="UP000597762"/>
    </source>
</evidence>
<organism evidence="14 15">
    <name type="scientific">Acanthosepion pharaonis</name>
    <name type="common">Pharaoh cuttlefish</name>
    <name type="synonym">Sepia pharaonis</name>
    <dbReference type="NCBI Taxonomy" id="158019"/>
    <lineage>
        <taxon>Eukaryota</taxon>
        <taxon>Metazoa</taxon>
        <taxon>Spiralia</taxon>
        <taxon>Lophotrochozoa</taxon>
        <taxon>Mollusca</taxon>
        <taxon>Cephalopoda</taxon>
        <taxon>Coleoidea</taxon>
        <taxon>Decapodiformes</taxon>
        <taxon>Sepiida</taxon>
        <taxon>Sepiina</taxon>
        <taxon>Sepiidae</taxon>
        <taxon>Acanthosepion</taxon>
    </lineage>
</organism>
<dbReference type="GO" id="GO:0000463">
    <property type="term" value="P:maturation of LSU-rRNA from tricistronic rRNA transcript (SSU-rRNA, 5.8S rRNA, LSU-rRNA)"/>
    <property type="evidence" value="ECO:0007669"/>
    <property type="project" value="TreeGrafter"/>
</dbReference>
<protein>
    <recommendedName>
        <fullName evidence="3">Zinc finger HIT domain-containing protein 3</fullName>
    </recommendedName>
</protein>
<keyword evidence="7 11" id="KW-0863">Zinc-finger</keyword>
<evidence type="ECO:0000256" key="5">
    <source>
        <dbReference type="ARBA" id="ARBA00022553"/>
    </source>
</evidence>
<comment type="caution">
    <text evidence="14">The sequence shown here is derived from an EMBL/GenBank/DDBJ whole genome shotgun (WGS) entry which is preliminary data.</text>
</comment>
<dbReference type="PANTHER" id="PTHR13483">
    <property type="entry name" value="BOX C_D SNORNA PROTEIN 1-RELATED"/>
    <property type="match status" value="1"/>
</dbReference>
<dbReference type="AlphaFoldDB" id="A0A812CE43"/>
<evidence type="ECO:0000256" key="2">
    <source>
        <dbReference type="ARBA" id="ARBA00004496"/>
    </source>
</evidence>
<evidence type="ECO:0000256" key="9">
    <source>
        <dbReference type="ARBA" id="ARBA00023242"/>
    </source>
</evidence>
<evidence type="ECO:0000313" key="14">
    <source>
        <dbReference type="EMBL" id="CAE1266529.1"/>
    </source>
</evidence>
<dbReference type="GO" id="GO:0048254">
    <property type="term" value="P:snoRNA localization"/>
    <property type="evidence" value="ECO:0007669"/>
    <property type="project" value="TreeGrafter"/>
</dbReference>
<dbReference type="InterPro" id="IPR051639">
    <property type="entry name" value="BCD1"/>
</dbReference>
<evidence type="ECO:0000256" key="6">
    <source>
        <dbReference type="ARBA" id="ARBA00022723"/>
    </source>
</evidence>
<evidence type="ECO:0000256" key="3">
    <source>
        <dbReference type="ARBA" id="ARBA00021568"/>
    </source>
</evidence>
<dbReference type="CDD" id="cd23024">
    <property type="entry name" value="zf-HIT_ZNHIT2-3"/>
    <property type="match status" value="1"/>
</dbReference>
<proteinExistence type="predicted"/>
<dbReference type="InterPro" id="IPR007529">
    <property type="entry name" value="Znf_HIT"/>
</dbReference>
<dbReference type="GO" id="GO:0000492">
    <property type="term" value="P:box C/D snoRNP assembly"/>
    <property type="evidence" value="ECO:0007669"/>
    <property type="project" value="TreeGrafter"/>
</dbReference>
<keyword evidence="9" id="KW-0539">Nucleus</keyword>
<dbReference type="Gene3D" id="3.30.60.190">
    <property type="match status" value="1"/>
</dbReference>
<dbReference type="EMBL" id="CAHIKZ030001513">
    <property type="protein sequence ID" value="CAE1266529.1"/>
    <property type="molecule type" value="Genomic_DNA"/>
</dbReference>
<dbReference type="GO" id="GO:0008270">
    <property type="term" value="F:zinc ion binding"/>
    <property type="evidence" value="ECO:0007669"/>
    <property type="project" value="UniProtKB-UniRule"/>
</dbReference>
<feature type="compositionally biased region" description="Acidic residues" evidence="12">
    <location>
        <begin position="115"/>
        <end position="130"/>
    </location>
</feature>
<keyword evidence="8" id="KW-0862">Zinc</keyword>
<dbReference type="GO" id="GO:0005737">
    <property type="term" value="C:cytoplasm"/>
    <property type="evidence" value="ECO:0007669"/>
    <property type="project" value="UniProtKB-SubCell"/>
</dbReference>
<feature type="domain" description="HIT-type" evidence="13">
    <location>
        <begin position="62"/>
        <end position="97"/>
    </location>
</feature>
<evidence type="ECO:0000256" key="1">
    <source>
        <dbReference type="ARBA" id="ARBA00004123"/>
    </source>
</evidence>
<comment type="subcellular location">
    <subcellularLocation>
        <location evidence="2">Cytoplasm</location>
    </subcellularLocation>
    <subcellularLocation>
        <location evidence="1">Nucleus</location>
    </subcellularLocation>
</comment>
<keyword evidence="4" id="KW-0963">Cytoplasm</keyword>
<name>A0A812CE43_ACAPH</name>
<keyword evidence="6" id="KW-0479">Metal-binding</keyword>
<sequence>MSTHSFTHMRLFLSPSSLSPPLSLSLCLSLFSTSGVWKNNVIFLNFYKILWIKFEMKEPVKCEICSVEVSKYKCPKCLIKYCSVACYKTHSSNPESCKLRRKDSSDVKPTKTDENPAENENNLEESEMTDDQVLSSQLQKLESSSELKDLLTNRHLRDMLVQVNSSNQISRDIEQAMQEPIFCEFASQCLEIVKNGENANNAPNLQLPELNEMELPI</sequence>
<dbReference type="GO" id="GO:0070761">
    <property type="term" value="C:pre-snoRNP complex"/>
    <property type="evidence" value="ECO:0007669"/>
    <property type="project" value="TreeGrafter"/>
</dbReference>
<dbReference type="PANTHER" id="PTHR13483:SF11">
    <property type="entry name" value="ZINC FINGER HIT DOMAIN-CONTAINING PROTEIN 3"/>
    <property type="match status" value="1"/>
</dbReference>
<dbReference type="GO" id="GO:0005634">
    <property type="term" value="C:nucleus"/>
    <property type="evidence" value="ECO:0007669"/>
    <property type="project" value="UniProtKB-SubCell"/>
</dbReference>
<feature type="compositionally biased region" description="Basic and acidic residues" evidence="12">
    <location>
        <begin position="102"/>
        <end position="114"/>
    </location>
</feature>
<keyword evidence="15" id="KW-1185">Reference proteome</keyword>
<evidence type="ECO:0000256" key="7">
    <source>
        <dbReference type="ARBA" id="ARBA00022771"/>
    </source>
</evidence>
<evidence type="ECO:0000256" key="11">
    <source>
        <dbReference type="PROSITE-ProRule" id="PRU00453"/>
    </source>
</evidence>
<dbReference type="OrthoDB" id="18412at2759"/>
<keyword evidence="5" id="KW-0597">Phosphoprotein</keyword>
<dbReference type="InterPro" id="IPR048371">
    <property type="entry name" value="ZNHIT3_C"/>
</dbReference>
<evidence type="ECO:0000256" key="8">
    <source>
        <dbReference type="ARBA" id="ARBA00022833"/>
    </source>
</evidence>